<dbReference type="EMBL" id="CAXAMN010000115">
    <property type="protein sequence ID" value="CAK8986537.1"/>
    <property type="molecule type" value="Genomic_DNA"/>
</dbReference>
<evidence type="ECO:0000313" key="3">
    <source>
        <dbReference type="Proteomes" id="UP001642484"/>
    </source>
</evidence>
<evidence type="ECO:0000256" key="1">
    <source>
        <dbReference type="SAM" id="SignalP"/>
    </source>
</evidence>
<sequence>MLPFTSAVFMTWLFIANAEQCEECGAMSFLQMALGKEKQKIKRMHRVEGASYDLPCPSPAEMQSPFAEQVAAMMSGSNHSAARLTSLEGCAMLFACVDSGSKTEQDSWANAKAVDLAVYSLRTWPHDEAIQVTCASAVGPVILFHRPNGLRAGIVKASKDFHEKTAYLGEAYYGSHMDNELVTGLGGAIGSYFDKSNENRQIALIFWVARYSDWAYEPVKQSLFGLSSGTWTNQDVAARMQIVPLHVQLMKEHGNETKIGEETLQAVKAMLYGRDSFRWNYTNAGIFEALVGVLRGNPTDRGAISLSCESIVCLVGVTFMFGPTLRLPRLLAFDPAIQAKATEAGILEAWVGWWRNRLSAEPWGFILVSFSLLDSRFLPVSIWGACRNDYL</sequence>
<gene>
    <name evidence="2" type="ORF">CCMP2556_LOCUS545</name>
</gene>
<dbReference type="Proteomes" id="UP001642484">
    <property type="component" value="Unassembled WGS sequence"/>
</dbReference>
<organism evidence="2 3">
    <name type="scientific">Durusdinium trenchii</name>
    <dbReference type="NCBI Taxonomy" id="1381693"/>
    <lineage>
        <taxon>Eukaryota</taxon>
        <taxon>Sar</taxon>
        <taxon>Alveolata</taxon>
        <taxon>Dinophyceae</taxon>
        <taxon>Suessiales</taxon>
        <taxon>Symbiodiniaceae</taxon>
        <taxon>Durusdinium</taxon>
    </lineage>
</organism>
<protein>
    <submittedName>
        <fullName evidence="2">Uncharacterized protein</fullName>
    </submittedName>
</protein>
<feature type="chain" id="PRO_5045312069" evidence="1">
    <location>
        <begin position="19"/>
        <end position="391"/>
    </location>
</feature>
<proteinExistence type="predicted"/>
<accession>A0ABP0H9G9</accession>
<keyword evidence="3" id="KW-1185">Reference proteome</keyword>
<feature type="signal peptide" evidence="1">
    <location>
        <begin position="1"/>
        <end position="18"/>
    </location>
</feature>
<reference evidence="2 3" key="1">
    <citation type="submission" date="2024-02" db="EMBL/GenBank/DDBJ databases">
        <authorList>
            <person name="Chen Y."/>
            <person name="Shah S."/>
            <person name="Dougan E. K."/>
            <person name="Thang M."/>
            <person name="Chan C."/>
        </authorList>
    </citation>
    <scope>NUCLEOTIDE SEQUENCE [LARGE SCALE GENOMIC DNA]</scope>
</reference>
<evidence type="ECO:0000313" key="2">
    <source>
        <dbReference type="EMBL" id="CAK8986537.1"/>
    </source>
</evidence>
<name>A0ABP0H9G9_9DINO</name>
<comment type="caution">
    <text evidence="2">The sequence shown here is derived from an EMBL/GenBank/DDBJ whole genome shotgun (WGS) entry which is preliminary data.</text>
</comment>
<keyword evidence="1" id="KW-0732">Signal</keyword>